<evidence type="ECO:0000313" key="2">
    <source>
        <dbReference type="EMBL" id="KAK4143058.1"/>
    </source>
</evidence>
<feature type="region of interest" description="Disordered" evidence="1">
    <location>
        <begin position="191"/>
        <end position="210"/>
    </location>
</feature>
<dbReference type="GO" id="GO:0003677">
    <property type="term" value="F:DNA binding"/>
    <property type="evidence" value="ECO:0007669"/>
    <property type="project" value="TreeGrafter"/>
</dbReference>
<dbReference type="EMBL" id="MU853590">
    <property type="protein sequence ID" value="KAK4143058.1"/>
    <property type="molecule type" value="Genomic_DNA"/>
</dbReference>
<proteinExistence type="predicted"/>
<feature type="region of interest" description="Disordered" evidence="1">
    <location>
        <begin position="229"/>
        <end position="581"/>
    </location>
</feature>
<feature type="compositionally biased region" description="Gly residues" evidence="1">
    <location>
        <begin position="527"/>
        <end position="547"/>
    </location>
</feature>
<dbReference type="RefSeq" id="XP_062636429.1">
    <property type="nucleotide sequence ID" value="XM_062780955.1"/>
</dbReference>
<feature type="compositionally biased region" description="Polar residues" evidence="1">
    <location>
        <begin position="553"/>
        <end position="563"/>
    </location>
</feature>
<accession>A0AAN6V1C0</accession>
<feature type="compositionally biased region" description="Polar residues" evidence="1">
    <location>
        <begin position="421"/>
        <end position="448"/>
    </location>
</feature>
<feature type="compositionally biased region" description="Pro residues" evidence="1">
    <location>
        <begin position="272"/>
        <end position="287"/>
    </location>
</feature>
<name>A0AAN6V1C0_9PEZI</name>
<feature type="compositionally biased region" description="Polar residues" evidence="1">
    <location>
        <begin position="483"/>
        <end position="492"/>
    </location>
</feature>
<protein>
    <submittedName>
        <fullName evidence="2">Gti1/Pac2 family-domain-containing protein</fullName>
    </submittedName>
</protein>
<feature type="compositionally biased region" description="Low complexity" evidence="1">
    <location>
        <begin position="300"/>
        <end position="340"/>
    </location>
</feature>
<feature type="compositionally biased region" description="Low complexity" evidence="1">
    <location>
        <begin position="449"/>
        <end position="467"/>
    </location>
</feature>
<dbReference type="InterPro" id="IPR018608">
    <property type="entry name" value="Gti1/Pac2"/>
</dbReference>
<dbReference type="PANTHER" id="PTHR28027:SF1">
    <property type="entry name" value="CAMP INDEPENDENT REGULATORY PROTEIN (AFU_ORTHOLOGUE AFUA_3G09640)"/>
    <property type="match status" value="1"/>
</dbReference>
<organism evidence="2 3">
    <name type="scientific">Dichotomopilus funicola</name>
    <dbReference type="NCBI Taxonomy" id="1934379"/>
    <lineage>
        <taxon>Eukaryota</taxon>
        <taxon>Fungi</taxon>
        <taxon>Dikarya</taxon>
        <taxon>Ascomycota</taxon>
        <taxon>Pezizomycotina</taxon>
        <taxon>Sordariomycetes</taxon>
        <taxon>Sordariomycetidae</taxon>
        <taxon>Sordariales</taxon>
        <taxon>Chaetomiaceae</taxon>
        <taxon>Dichotomopilus</taxon>
    </lineage>
</organism>
<sequence length="581" mass="61634">METYYGQVRSPADAIKLFEATRLGLLPRVQRRLSEKERQAIRPGSVFVWDEREAGMRRWTDGKSWSASRVAGSFLTYREMEGKRGNAFAAGRRAAGKTPDSGRGSDEDHDDGEPDGYRYKPDGLTKQSFSITNSTGQHLHLIAYCSRALQDLPLPSSDPSLRHIVPAKGMYPESSLAEATPAAAARAPVAQPPYMPHHHQPPPHHGYPPQYPHAGYAWPPSPVGTPPYSHGHYSYPQGPPAGGPPPGLHPYPPHPHHAHHPYPPNTGHDRSPLPPPQPHHYPQPQPHPHPHPHQHPHGPPLSQHQPQSQHQQHQQQQPPQQQLQHQQSPPMHPSQQQHPQLPAPQPPKMGAPAPQPYPPNQQHRSPPASHTPAPRLSLLDSPGSQHLQAQAREAVQIEPRLAPIDAARGQHSPLPAPGQLGQHQANGITPPSASSATTPGLTPSNLATSPIVRAPSRSPPRSAVSSSDGGGGGGRNGSLSVSASTPASTRPTLQALLHPDSIIPPLTGSEPNSANLMSANPISAGSGISGGGSTSVNGAGTGGGGISSAGSSPRGNGSSQLSARPQGEDARTIGALNRNFF</sequence>
<evidence type="ECO:0000313" key="3">
    <source>
        <dbReference type="Proteomes" id="UP001302676"/>
    </source>
</evidence>
<comment type="caution">
    <text evidence="2">The sequence shown here is derived from an EMBL/GenBank/DDBJ whole genome shotgun (WGS) entry which is preliminary data.</text>
</comment>
<dbReference type="PANTHER" id="PTHR28027">
    <property type="entry name" value="TRANSCRIPTIONAL REGULATOR MIT1"/>
    <property type="match status" value="1"/>
</dbReference>
<keyword evidence="3" id="KW-1185">Reference proteome</keyword>
<evidence type="ECO:0000256" key="1">
    <source>
        <dbReference type="SAM" id="MobiDB-lite"/>
    </source>
</evidence>
<dbReference type="AlphaFoldDB" id="A0AAN6V1C0"/>
<gene>
    <name evidence="2" type="ORF">C8A04DRAFT_29286</name>
</gene>
<reference evidence="2" key="2">
    <citation type="submission" date="2023-05" db="EMBL/GenBank/DDBJ databases">
        <authorList>
            <consortium name="Lawrence Berkeley National Laboratory"/>
            <person name="Steindorff A."/>
            <person name="Hensen N."/>
            <person name="Bonometti L."/>
            <person name="Westerberg I."/>
            <person name="Brannstrom I.O."/>
            <person name="Guillou S."/>
            <person name="Cros-Aarteil S."/>
            <person name="Calhoun S."/>
            <person name="Haridas S."/>
            <person name="Kuo A."/>
            <person name="Mondo S."/>
            <person name="Pangilinan J."/>
            <person name="Riley R."/>
            <person name="Labutti K."/>
            <person name="Andreopoulos B."/>
            <person name="Lipzen A."/>
            <person name="Chen C."/>
            <person name="Yanf M."/>
            <person name="Daum C."/>
            <person name="Ng V."/>
            <person name="Clum A."/>
            <person name="Ohm R."/>
            <person name="Martin F."/>
            <person name="Silar P."/>
            <person name="Natvig D."/>
            <person name="Lalanne C."/>
            <person name="Gautier V."/>
            <person name="Ament-Velasquez S.L."/>
            <person name="Kruys A."/>
            <person name="Hutchinson M.I."/>
            <person name="Powell A.J."/>
            <person name="Barry K."/>
            <person name="Miller A.N."/>
            <person name="Grigoriev I.V."/>
            <person name="Debuchy R."/>
            <person name="Gladieux P."/>
            <person name="Thoren M.H."/>
            <person name="Johannesson H."/>
        </authorList>
    </citation>
    <scope>NUCLEOTIDE SEQUENCE</scope>
    <source>
        <strain evidence="2">CBS 141.50</strain>
    </source>
</reference>
<reference evidence="2" key="1">
    <citation type="journal article" date="2023" name="Mol. Phylogenet. Evol.">
        <title>Genome-scale phylogeny and comparative genomics of the fungal order Sordariales.</title>
        <authorList>
            <person name="Hensen N."/>
            <person name="Bonometti L."/>
            <person name="Westerberg I."/>
            <person name="Brannstrom I.O."/>
            <person name="Guillou S."/>
            <person name="Cros-Aarteil S."/>
            <person name="Calhoun S."/>
            <person name="Haridas S."/>
            <person name="Kuo A."/>
            <person name="Mondo S."/>
            <person name="Pangilinan J."/>
            <person name="Riley R."/>
            <person name="LaButti K."/>
            <person name="Andreopoulos B."/>
            <person name="Lipzen A."/>
            <person name="Chen C."/>
            <person name="Yan M."/>
            <person name="Daum C."/>
            <person name="Ng V."/>
            <person name="Clum A."/>
            <person name="Steindorff A."/>
            <person name="Ohm R.A."/>
            <person name="Martin F."/>
            <person name="Silar P."/>
            <person name="Natvig D.O."/>
            <person name="Lalanne C."/>
            <person name="Gautier V."/>
            <person name="Ament-Velasquez S.L."/>
            <person name="Kruys A."/>
            <person name="Hutchinson M.I."/>
            <person name="Powell A.J."/>
            <person name="Barry K."/>
            <person name="Miller A.N."/>
            <person name="Grigoriev I.V."/>
            <person name="Debuchy R."/>
            <person name="Gladieux P."/>
            <person name="Hiltunen Thoren M."/>
            <person name="Johannesson H."/>
        </authorList>
    </citation>
    <scope>NUCLEOTIDE SEQUENCE</scope>
    <source>
        <strain evidence="2">CBS 141.50</strain>
    </source>
</reference>
<feature type="region of interest" description="Disordered" evidence="1">
    <location>
        <begin position="88"/>
        <end position="124"/>
    </location>
</feature>
<feature type="compositionally biased region" description="Pro residues" evidence="1">
    <location>
        <begin position="237"/>
        <end position="253"/>
    </location>
</feature>
<feature type="compositionally biased region" description="Pro residues" evidence="1">
    <location>
        <begin position="341"/>
        <end position="359"/>
    </location>
</feature>
<dbReference type="GeneID" id="87817568"/>
<dbReference type="Proteomes" id="UP001302676">
    <property type="component" value="Unassembled WGS sequence"/>
</dbReference>
<dbReference type="Pfam" id="PF09729">
    <property type="entry name" value="Gti1_Pac2"/>
    <property type="match status" value="1"/>
</dbReference>